<dbReference type="EMBL" id="PFBW01000034">
    <property type="protein sequence ID" value="PIR77742.1"/>
    <property type="molecule type" value="Genomic_DNA"/>
</dbReference>
<dbReference type="Pfam" id="PF09424">
    <property type="entry name" value="YqeY"/>
    <property type="match status" value="1"/>
</dbReference>
<protein>
    <recommendedName>
        <fullName evidence="3">Glutamyl-tRNA amidotransferase</fullName>
    </recommendedName>
</protein>
<dbReference type="InterPro" id="IPR042184">
    <property type="entry name" value="YqeY/Aim41_N"/>
</dbReference>
<evidence type="ECO:0008006" key="3">
    <source>
        <dbReference type="Google" id="ProtNLM"/>
    </source>
</evidence>
<evidence type="ECO:0000313" key="2">
    <source>
        <dbReference type="Proteomes" id="UP000228528"/>
    </source>
</evidence>
<dbReference type="InterPro" id="IPR003789">
    <property type="entry name" value="Asn/Gln_tRNA_amidoTrase-B-like"/>
</dbReference>
<name>A0A2M6P1Y5_9BACT</name>
<dbReference type="SUPFAM" id="SSF89095">
    <property type="entry name" value="GatB/YqeY motif"/>
    <property type="match status" value="1"/>
</dbReference>
<accession>A0A2M6P1Y5</accession>
<dbReference type="PANTHER" id="PTHR28055">
    <property type="entry name" value="ALTERED INHERITANCE OF MITOCHONDRIA PROTEIN 41, MITOCHONDRIAL"/>
    <property type="match status" value="1"/>
</dbReference>
<proteinExistence type="predicted"/>
<reference evidence="2" key="1">
    <citation type="submission" date="2017-09" db="EMBL/GenBank/DDBJ databases">
        <title>Depth-based differentiation of microbial function through sediment-hosted aquifers and enrichment of novel symbionts in the deep terrestrial subsurface.</title>
        <authorList>
            <person name="Probst A.J."/>
            <person name="Ladd B."/>
            <person name="Jarett J.K."/>
            <person name="Geller-Mcgrath D.E."/>
            <person name="Sieber C.M.K."/>
            <person name="Emerson J.B."/>
            <person name="Anantharaman K."/>
            <person name="Thomas B.C."/>
            <person name="Malmstrom R."/>
            <person name="Stieglmeier M."/>
            <person name="Klingl A."/>
            <person name="Woyke T."/>
            <person name="Ryan C.M."/>
            <person name="Banfield J.F."/>
        </authorList>
    </citation>
    <scope>NUCLEOTIDE SEQUENCE [LARGE SCALE GENOMIC DNA]</scope>
</reference>
<sequence>MTLRDTLQQAQITAMKDRDADRVSVLRMLMGAIKNAEIAAGVTSLDDVATLAVVKREVKQVSDSLVEFGKAGRDDLVQKAQYELGVLEAYLPAQLSDIELDTIISEVIAASGATSPKDIGNVMGPVMLRVNGQADGSRVRERVMQKLS</sequence>
<dbReference type="AlphaFoldDB" id="A0A2M6P1Y5"/>
<dbReference type="Proteomes" id="UP000228528">
    <property type="component" value="Unassembled WGS sequence"/>
</dbReference>
<dbReference type="PANTHER" id="PTHR28055:SF1">
    <property type="entry name" value="ALTERED INHERITANCE OF MITOCHONDRIA PROTEIN 41, MITOCHONDRIAL"/>
    <property type="match status" value="1"/>
</dbReference>
<organism evidence="1 2">
    <name type="scientific">Candidatus Magasanikbacteria bacterium CG10_big_fil_rev_8_21_14_0_10_38_6</name>
    <dbReference type="NCBI Taxonomy" id="1974647"/>
    <lineage>
        <taxon>Bacteria</taxon>
        <taxon>Candidatus Magasanikiibacteriota</taxon>
    </lineage>
</organism>
<dbReference type="Gene3D" id="1.10.10.410">
    <property type="match status" value="1"/>
</dbReference>
<evidence type="ECO:0000313" key="1">
    <source>
        <dbReference type="EMBL" id="PIR77742.1"/>
    </source>
</evidence>
<dbReference type="InterPro" id="IPR019004">
    <property type="entry name" value="YqeY/Aim41"/>
</dbReference>
<dbReference type="InterPro" id="IPR023168">
    <property type="entry name" value="GatB_Yqey_C_2"/>
</dbReference>
<comment type="caution">
    <text evidence="1">The sequence shown here is derived from an EMBL/GenBank/DDBJ whole genome shotgun (WGS) entry which is preliminary data.</text>
</comment>
<dbReference type="GO" id="GO:0016884">
    <property type="term" value="F:carbon-nitrogen ligase activity, with glutamine as amido-N-donor"/>
    <property type="evidence" value="ECO:0007669"/>
    <property type="project" value="InterPro"/>
</dbReference>
<dbReference type="Gene3D" id="1.10.1510.10">
    <property type="entry name" value="Uncharacterised protein YqeY/AIM41 PF09424, N-terminal domain"/>
    <property type="match status" value="1"/>
</dbReference>
<gene>
    <name evidence="1" type="ORF">COU30_00800</name>
</gene>